<feature type="region of interest" description="Disordered" evidence="1">
    <location>
        <begin position="287"/>
        <end position="313"/>
    </location>
</feature>
<evidence type="ECO:0000256" key="1">
    <source>
        <dbReference type="SAM" id="MobiDB-lite"/>
    </source>
</evidence>
<protein>
    <submittedName>
        <fullName evidence="2">Uncharacterized protein</fullName>
    </submittedName>
</protein>
<gene>
    <name evidence="2" type="ORF">OEA41_007556</name>
</gene>
<dbReference type="EMBL" id="JASNWA010000004">
    <property type="protein sequence ID" value="KAK3176233.1"/>
    <property type="molecule type" value="Genomic_DNA"/>
</dbReference>
<feature type="compositionally biased region" description="Polar residues" evidence="1">
    <location>
        <begin position="1"/>
        <end position="16"/>
    </location>
</feature>
<accession>A0AAE0DN21</accession>
<keyword evidence="3" id="KW-1185">Reference proteome</keyword>
<reference evidence="2" key="1">
    <citation type="submission" date="2022-11" db="EMBL/GenBank/DDBJ databases">
        <title>Chromosomal genome sequence assembly and mating type (MAT) locus characterization of the leprose asexual lichenized fungus Lepraria neglecta (Nyl.) Erichsen.</title>
        <authorList>
            <person name="Allen J.L."/>
            <person name="Pfeffer B."/>
        </authorList>
    </citation>
    <scope>NUCLEOTIDE SEQUENCE</scope>
    <source>
        <strain evidence="2">Allen 5258</strain>
    </source>
</reference>
<dbReference type="Proteomes" id="UP001276659">
    <property type="component" value="Unassembled WGS sequence"/>
</dbReference>
<name>A0AAE0DN21_9LECA</name>
<organism evidence="2 3">
    <name type="scientific">Lepraria neglecta</name>
    <dbReference type="NCBI Taxonomy" id="209136"/>
    <lineage>
        <taxon>Eukaryota</taxon>
        <taxon>Fungi</taxon>
        <taxon>Dikarya</taxon>
        <taxon>Ascomycota</taxon>
        <taxon>Pezizomycotina</taxon>
        <taxon>Lecanoromycetes</taxon>
        <taxon>OSLEUM clade</taxon>
        <taxon>Lecanoromycetidae</taxon>
        <taxon>Lecanorales</taxon>
        <taxon>Lecanorineae</taxon>
        <taxon>Stereocaulaceae</taxon>
        <taxon>Lepraria</taxon>
    </lineage>
</organism>
<evidence type="ECO:0000313" key="2">
    <source>
        <dbReference type="EMBL" id="KAK3176233.1"/>
    </source>
</evidence>
<feature type="region of interest" description="Disordered" evidence="1">
    <location>
        <begin position="378"/>
        <end position="402"/>
    </location>
</feature>
<evidence type="ECO:0000313" key="3">
    <source>
        <dbReference type="Proteomes" id="UP001276659"/>
    </source>
</evidence>
<feature type="region of interest" description="Disordered" evidence="1">
    <location>
        <begin position="1"/>
        <end position="41"/>
    </location>
</feature>
<dbReference type="AlphaFoldDB" id="A0AAE0DN21"/>
<comment type="caution">
    <text evidence="2">The sequence shown here is derived from an EMBL/GenBank/DDBJ whole genome shotgun (WGS) entry which is preliminary data.</text>
</comment>
<feature type="compositionally biased region" description="Low complexity" evidence="1">
    <location>
        <begin position="17"/>
        <end position="27"/>
    </location>
</feature>
<feature type="compositionally biased region" description="Basic and acidic residues" evidence="1">
    <location>
        <begin position="28"/>
        <end position="37"/>
    </location>
</feature>
<proteinExistence type="predicted"/>
<sequence>MESYATVTGDSSKLSSQHNPQPQQQRQEGPESDREAVPSDSSALRLNLESCTQVFKGLIDTALDCSKVSVLAGTYFYPIARQIDDELIRLEIWASDLEADDPNSSAPLSDITLQRYIYSTFQNIGSQLEDIGKEIRLMRGILEQVSARTNTDPKSTRQLQKATVQIGGMNKNVDLAVRNLVDITEAFQMEQAVRSQSGGLARLRKHVLSIREQALIAHEPAPIPSVSDDSSIDESIAYVGLDHRIPLPQSSSTPAVTPGQIVDPTIPAELVDTPAVHKLGFYSESSTDLQKLSEERSPQVKPPTLGSSEASGEAGLARDFGAEREGPNLDDSFGTTPWLSEVPVYVEDAGPSNAALGDIVETLSPSVDPPKIARERALSLDSSSKQGEKHPYDAKIPSPNLGNAKDEINAAPKSATLDSTAATFIDSSGLEEDNPWSRKTLLTLGESDLPNKVLRIRILIQ</sequence>